<evidence type="ECO:0000313" key="4">
    <source>
        <dbReference type="Proteomes" id="UP000265618"/>
    </source>
</evidence>
<feature type="non-terminal residue" evidence="3">
    <location>
        <position position="162"/>
    </location>
</feature>
<gene>
    <name evidence="3" type="ORF">KIPB_006797</name>
</gene>
<feature type="coiled-coil region" evidence="1">
    <location>
        <begin position="109"/>
        <end position="139"/>
    </location>
</feature>
<dbReference type="Proteomes" id="UP000265618">
    <property type="component" value="Unassembled WGS sequence"/>
</dbReference>
<feature type="region of interest" description="Disordered" evidence="2">
    <location>
        <begin position="43"/>
        <end position="63"/>
    </location>
</feature>
<protein>
    <submittedName>
        <fullName evidence="3">Mediator complex, subunit Med21</fullName>
    </submittedName>
</protein>
<comment type="caution">
    <text evidence="3">The sequence shown here is derived from an EMBL/GenBank/DDBJ whole genome shotgun (WGS) entry which is preliminary data.</text>
</comment>
<reference evidence="3 4" key="1">
    <citation type="journal article" date="2018" name="PLoS ONE">
        <title>The draft genome of Kipferlia bialata reveals reductive genome evolution in fornicate parasites.</title>
        <authorList>
            <person name="Tanifuji G."/>
            <person name="Takabayashi S."/>
            <person name="Kume K."/>
            <person name="Takagi M."/>
            <person name="Nakayama T."/>
            <person name="Kamikawa R."/>
            <person name="Inagaki Y."/>
            <person name="Hashimoto T."/>
        </authorList>
    </citation>
    <scope>NUCLEOTIDE SEQUENCE [LARGE SCALE GENOMIC DNA]</scope>
    <source>
        <strain evidence="3">NY0173</strain>
    </source>
</reference>
<dbReference type="EMBL" id="BDIP01001801">
    <property type="protein sequence ID" value="GIQ85166.1"/>
    <property type="molecule type" value="Genomic_DNA"/>
</dbReference>
<proteinExistence type="predicted"/>
<evidence type="ECO:0000256" key="2">
    <source>
        <dbReference type="SAM" id="MobiDB-lite"/>
    </source>
</evidence>
<sequence length="162" mass="18042">PVYTPVPPEYQPDVVTRLQDAATELIVAFCDGIETAGLAEGVDQFKPPEEGPEDETPEQAAERQAKLDAFNPTIQGLVVSDLENRAQVMADMYFVAKELIDKLPDCMSQEAREAEMERNREAYRELQEATAELEAEVALSTAHAQRLKGLKQGLFKAYIKDE</sequence>
<keyword evidence="4" id="KW-1185">Reference proteome</keyword>
<dbReference type="Gene3D" id="6.10.280.10">
    <property type="entry name" value="Mediator complex, subunit Med21"/>
    <property type="match status" value="1"/>
</dbReference>
<name>A0A9K3GK28_9EUKA</name>
<evidence type="ECO:0000313" key="3">
    <source>
        <dbReference type="EMBL" id="GIQ85166.1"/>
    </source>
</evidence>
<keyword evidence="1" id="KW-0175">Coiled coil</keyword>
<evidence type="ECO:0000256" key="1">
    <source>
        <dbReference type="SAM" id="Coils"/>
    </source>
</evidence>
<dbReference type="AlphaFoldDB" id="A0A9K3GK28"/>
<organism evidence="3 4">
    <name type="scientific">Kipferlia bialata</name>
    <dbReference type="NCBI Taxonomy" id="797122"/>
    <lineage>
        <taxon>Eukaryota</taxon>
        <taxon>Metamonada</taxon>
        <taxon>Carpediemonas-like organisms</taxon>
        <taxon>Kipferlia</taxon>
    </lineage>
</organism>
<accession>A0A9K3GK28</accession>